<evidence type="ECO:0000256" key="1">
    <source>
        <dbReference type="SAM" id="SignalP"/>
    </source>
</evidence>
<protein>
    <recommendedName>
        <fullName evidence="2">Alginate export domain-containing protein</fullName>
    </recommendedName>
</protein>
<proteinExistence type="predicted"/>
<dbReference type="Pfam" id="PF13372">
    <property type="entry name" value="Alginate_exp"/>
    <property type="match status" value="1"/>
</dbReference>
<dbReference type="EMBL" id="QMFY01000008">
    <property type="protein sequence ID" value="RAW00075.1"/>
    <property type="molecule type" value="Genomic_DNA"/>
</dbReference>
<dbReference type="RefSeq" id="WP_112747913.1">
    <property type="nucleotide sequence ID" value="NZ_QMFY01000008.1"/>
</dbReference>
<evidence type="ECO:0000259" key="2">
    <source>
        <dbReference type="Pfam" id="PF13372"/>
    </source>
</evidence>
<dbReference type="AlphaFoldDB" id="A0A364Y099"/>
<dbReference type="InterPro" id="IPR025388">
    <property type="entry name" value="Alginate_export_dom"/>
</dbReference>
<comment type="caution">
    <text evidence="3">The sequence shown here is derived from an EMBL/GenBank/DDBJ whole genome shotgun (WGS) entry which is preliminary data.</text>
</comment>
<reference evidence="3 4" key="1">
    <citation type="submission" date="2018-06" db="EMBL/GenBank/DDBJ databases">
        <title>Chryseolinea flavus sp. nov., a member of the phylum Bacteroidetes isolated from soil.</title>
        <authorList>
            <person name="Li Y."/>
            <person name="Wang J."/>
        </authorList>
    </citation>
    <scope>NUCLEOTIDE SEQUENCE [LARGE SCALE GENOMIC DNA]</scope>
    <source>
        <strain evidence="3 4">SDU1-6</strain>
    </source>
</reference>
<organism evidence="3 4">
    <name type="scientific">Pseudochryseolinea flava</name>
    <dbReference type="NCBI Taxonomy" id="2059302"/>
    <lineage>
        <taxon>Bacteria</taxon>
        <taxon>Pseudomonadati</taxon>
        <taxon>Bacteroidota</taxon>
        <taxon>Cytophagia</taxon>
        <taxon>Cytophagales</taxon>
        <taxon>Fulvivirgaceae</taxon>
        <taxon>Pseudochryseolinea</taxon>
    </lineage>
</organism>
<feature type="domain" description="Alginate export" evidence="2">
    <location>
        <begin position="26"/>
        <end position="426"/>
    </location>
</feature>
<evidence type="ECO:0000313" key="4">
    <source>
        <dbReference type="Proteomes" id="UP000251889"/>
    </source>
</evidence>
<keyword evidence="1" id="KW-0732">Signal</keyword>
<name>A0A364Y099_9BACT</name>
<keyword evidence="4" id="KW-1185">Reference proteome</keyword>
<dbReference type="Proteomes" id="UP000251889">
    <property type="component" value="Unassembled WGS sequence"/>
</dbReference>
<gene>
    <name evidence="3" type="ORF">DQQ10_16115</name>
</gene>
<sequence>MDKKKYLLLFSLLFCMLAPKVMHAQITVSGQIRTRTELRNGQGLPQVQDTSRALFTSQRSRLNVGFAAHRLKIYTSIQDVRVWGQDQSQINRTTSDAIDGFMLHEAWAEISLVDTGKVVKNFALKIGRQELVYDDARLLGNLDWLQQARRHDAMVLKFDHSGWTAHLGVAYNQNAERKSNTLYNGTPTAGAVSTNGLTAQYKAMQFLYVGRKHFFGNSSFLFFKDDFSKFHFAETDVEKKTPIYEKGVWSRYTLGGNLFGTAKRKLGFALSAFYQFGQYREGTKLDEYLVSASVMYSAGRKWSFGPGVDITSGNNGTDPADKFKRFDPLYGTPHKFWGYMDYFYVADGFGSSGLQDFYFKTKYKAKDNLTLTLDAHEFVLPAAVKANDGKELSKKLGTELDLIFQYTLTKAITFEGGYSAMFSTETMSSPKVKNVKKAADFSDWAYVMINIKPSEIILK</sequence>
<accession>A0A364Y099</accession>
<feature type="signal peptide" evidence="1">
    <location>
        <begin position="1"/>
        <end position="24"/>
    </location>
</feature>
<dbReference type="OrthoDB" id="1070463at2"/>
<feature type="chain" id="PRO_5016851526" description="Alginate export domain-containing protein" evidence="1">
    <location>
        <begin position="25"/>
        <end position="459"/>
    </location>
</feature>
<evidence type="ECO:0000313" key="3">
    <source>
        <dbReference type="EMBL" id="RAW00075.1"/>
    </source>
</evidence>